<dbReference type="RefSeq" id="WP_146149978.1">
    <property type="nucleotide sequence ID" value="NZ_OGTP01000005.1"/>
</dbReference>
<keyword evidence="2" id="KW-1185">Reference proteome</keyword>
<evidence type="ECO:0008006" key="3">
    <source>
        <dbReference type="Google" id="ProtNLM"/>
    </source>
</evidence>
<proteinExistence type="predicted"/>
<organism evidence="1 2">
    <name type="scientific">Caballeronia novacaledonica</name>
    <dbReference type="NCBI Taxonomy" id="1544861"/>
    <lineage>
        <taxon>Bacteria</taxon>
        <taxon>Pseudomonadati</taxon>
        <taxon>Pseudomonadota</taxon>
        <taxon>Betaproteobacteria</taxon>
        <taxon>Burkholderiales</taxon>
        <taxon>Burkholderiaceae</taxon>
        <taxon>Caballeronia</taxon>
    </lineage>
</organism>
<dbReference type="EMBL" id="OGTP01000005">
    <property type="protein sequence ID" value="SPB14791.1"/>
    <property type="molecule type" value="Genomic_DNA"/>
</dbReference>
<sequence length="224" mass="25112">MPRSSRATDDNPPLDDARLQLVFRRAAVAVILFDPIAAEALLDLPDAEVGRRFKICLARTMGRATALNLDLRAIREEEKKQLGASERGPKRRRSGRYSLVVEGKLLRAPIVSEALGITEQRLAKDVEASRIFTVKVGGDEYYPAFFLAPELDRKSLAKVVRQLGDFDGWKKWSFCTKPKESLGGITPLQVLMHGEVKRVLRAAEIFVAQWARRVNGNESRARKS</sequence>
<protein>
    <recommendedName>
        <fullName evidence="3">Antitoxin Xre/MbcA/ParS-like toxin-binding domain-containing protein</fullName>
    </recommendedName>
</protein>
<dbReference type="AlphaFoldDB" id="A0A2U3I3Z6"/>
<gene>
    <name evidence="1" type="ORF">NOV72_02023</name>
</gene>
<reference evidence="2" key="1">
    <citation type="submission" date="2018-01" db="EMBL/GenBank/DDBJ databases">
        <authorList>
            <person name="Peeters C."/>
        </authorList>
    </citation>
    <scope>NUCLEOTIDE SEQUENCE [LARGE SCALE GENOMIC DNA]</scope>
</reference>
<accession>A0A2U3I3Z6</accession>
<name>A0A2U3I3Z6_9BURK</name>
<dbReference type="OrthoDB" id="9081907at2"/>
<evidence type="ECO:0000313" key="2">
    <source>
        <dbReference type="Proteomes" id="UP000238169"/>
    </source>
</evidence>
<dbReference type="Proteomes" id="UP000238169">
    <property type="component" value="Unassembled WGS sequence"/>
</dbReference>
<evidence type="ECO:0000313" key="1">
    <source>
        <dbReference type="EMBL" id="SPB14791.1"/>
    </source>
</evidence>